<name>A0ABP3MZC2_SACER</name>
<dbReference type="Proteomes" id="UP001500729">
    <property type="component" value="Unassembled WGS sequence"/>
</dbReference>
<dbReference type="EMBL" id="BAAAGS010000018">
    <property type="protein sequence ID" value="GAA0529418.1"/>
    <property type="molecule type" value="Genomic_DNA"/>
</dbReference>
<protein>
    <submittedName>
        <fullName evidence="2">Uncharacterized protein</fullName>
    </submittedName>
</protein>
<accession>A0ABP3MZC2</accession>
<evidence type="ECO:0000313" key="2">
    <source>
        <dbReference type="EMBL" id="GAA0529418.1"/>
    </source>
</evidence>
<feature type="region of interest" description="Disordered" evidence="1">
    <location>
        <begin position="1"/>
        <end position="23"/>
    </location>
</feature>
<feature type="region of interest" description="Disordered" evidence="1">
    <location>
        <begin position="37"/>
        <end position="58"/>
    </location>
</feature>
<keyword evidence="3" id="KW-1185">Reference proteome</keyword>
<evidence type="ECO:0000313" key="3">
    <source>
        <dbReference type="Proteomes" id="UP001500729"/>
    </source>
</evidence>
<gene>
    <name evidence="2" type="ORF">GCM10009533_30820</name>
</gene>
<reference evidence="3" key="1">
    <citation type="journal article" date="2019" name="Int. J. Syst. Evol. Microbiol.">
        <title>The Global Catalogue of Microorganisms (GCM) 10K type strain sequencing project: providing services to taxonomists for standard genome sequencing and annotation.</title>
        <authorList>
            <consortium name="The Broad Institute Genomics Platform"/>
            <consortium name="The Broad Institute Genome Sequencing Center for Infectious Disease"/>
            <person name="Wu L."/>
            <person name="Ma J."/>
        </authorList>
    </citation>
    <scope>NUCLEOTIDE SEQUENCE [LARGE SCALE GENOMIC DNA]</scope>
    <source>
        <strain evidence="3">JCM 10303</strain>
    </source>
</reference>
<feature type="compositionally biased region" description="Polar residues" evidence="1">
    <location>
        <begin position="49"/>
        <end position="58"/>
    </location>
</feature>
<organism evidence="2 3">
    <name type="scientific">Saccharopolyspora erythraea</name>
    <name type="common">Streptomyces erythraeus</name>
    <dbReference type="NCBI Taxonomy" id="1836"/>
    <lineage>
        <taxon>Bacteria</taxon>
        <taxon>Bacillati</taxon>
        <taxon>Actinomycetota</taxon>
        <taxon>Actinomycetes</taxon>
        <taxon>Pseudonocardiales</taxon>
        <taxon>Pseudonocardiaceae</taxon>
        <taxon>Saccharopolyspora</taxon>
    </lineage>
</organism>
<proteinExistence type="predicted"/>
<sequence>MTKCSDPVAHAMRNRNQETGNLAAGGASYEAGLAGPVRAAGEPFGAGKATSTDVISTH</sequence>
<evidence type="ECO:0000256" key="1">
    <source>
        <dbReference type="SAM" id="MobiDB-lite"/>
    </source>
</evidence>
<comment type="caution">
    <text evidence="2">The sequence shown here is derived from an EMBL/GenBank/DDBJ whole genome shotgun (WGS) entry which is preliminary data.</text>
</comment>